<dbReference type="GO" id="GO:0000166">
    <property type="term" value="F:nucleotide binding"/>
    <property type="evidence" value="ECO:0007669"/>
    <property type="project" value="InterPro"/>
</dbReference>
<dbReference type="AlphaFoldDB" id="A0A1M5KZL7"/>
<proteinExistence type="predicted"/>
<dbReference type="Gene3D" id="3.30.360.10">
    <property type="entry name" value="Dihydrodipicolinate Reductase, domain 2"/>
    <property type="match status" value="1"/>
</dbReference>
<dbReference type="OrthoDB" id="9795543at2"/>
<dbReference type="InterPro" id="IPR052515">
    <property type="entry name" value="Gfo/Idh/MocA_Oxidoreductase"/>
</dbReference>
<evidence type="ECO:0000259" key="2">
    <source>
        <dbReference type="Pfam" id="PF22725"/>
    </source>
</evidence>
<evidence type="ECO:0000259" key="1">
    <source>
        <dbReference type="Pfam" id="PF01408"/>
    </source>
</evidence>
<dbReference type="EMBL" id="FQUS01000036">
    <property type="protein sequence ID" value="SHG58186.1"/>
    <property type="molecule type" value="Genomic_DNA"/>
</dbReference>
<dbReference type="Pfam" id="PF01408">
    <property type="entry name" value="GFO_IDH_MocA"/>
    <property type="match status" value="1"/>
</dbReference>
<dbReference type="PANTHER" id="PTHR43249:SF1">
    <property type="entry name" value="D-GLUCOSIDE 3-DEHYDROGENASE"/>
    <property type="match status" value="1"/>
</dbReference>
<reference evidence="3 4" key="1">
    <citation type="submission" date="2016-11" db="EMBL/GenBank/DDBJ databases">
        <authorList>
            <person name="Jaros S."/>
            <person name="Januszkiewicz K."/>
            <person name="Wedrychowicz H."/>
        </authorList>
    </citation>
    <scope>NUCLEOTIDE SEQUENCE [LARGE SCALE GENOMIC DNA]</scope>
    <source>
        <strain evidence="3 4">DSM 21986</strain>
    </source>
</reference>
<dbReference type="RefSeq" id="WP_073068383.1">
    <property type="nucleotide sequence ID" value="NZ_FQUS01000036.1"/>
</dbReference>
<dbReference type="PANTHER" id="PTHR43249">
    <property type="entry name" value="UDP-N-ACETYL-2-AMINO-2-DEOXY-D-GLUCURONATE OXIDASE"/>
    <property type="match status" value="1"/>
</dbReference>
<evidence type="ECO:0000313" key="3">
    <source>
        <dbReference type="EMBL" id="SHG58186.1"/>
    </source>
</evidence>
<dbReference type="STRING" id="1194090.SAMN05443144_1367"/>
<dbReference type="SUPFAM" id="SSF55347">
    <property type="entry name" value="Glyceraldehyde-3-phosphate dehydrogenase-like, C-terminal domain"/>
    <property type="match status" value="1"/>
</dbReference>
<dbReference type="Gene3D" id="3.40.50.720">
    <property type="entry name" value="NAD(P)-binding Rossmann-like Domain"/>
    <property type="match status" value="1"/>
</dbReference>
<protein>
    <submittedName>
        <fullName evidence="3">1,5-anhydro-D-fructose reductase (1,5-anhydro-D-mannitol-forming)</fullName>
    </submittedName>
</protein>
<organism evidence="3 4">
    <name type="scientific">Fodinibius roseus</name>
    <dbReference type="NCBI Taxonomy" id="1194090"/>
    <lineage>
        <taxon>Bacteria</taxon>
        <taxon>Pseudomonadati</taxon>
        <taxon>Balneolota</taxon>
        <taxon>Balneolia</taxon>
        <taxon>Balneolales</taxon>
        <taxon>Balneolaceae</taxon>
        <taxon>Fodinibius</taxon>
    </lineage>
</organism>
<dbReference type="InterPro" id="IPR055170">
    <property type="entry name" value="GFO_IDH_MocA-like_dom"/>
</dbReference>
<accession>A0A1M5KZL7</accession>
<feature type="domain" description="Gfo/Idh/MocA-like oxidoreductase N-terminal" evidence="1">
    <location>
        <begin position="5"/>
        <end position="123"/>
    </location>
</feature>
<dbReference type="Pfam" id="PF22725">
    <property type="entry name" value="GFO_IDH_MocA_C3"/>
    <property type="match status" value="1"/>
</dbReference>
<dbReference type="InterPro" id="IPR000683">
    <property type="entry name" value="Gfo/Idh/MocA-like_OxRdtase_N"/>
</dbReference>
<dbReference type="SUPFAM" id="SSF51735">
    <property type="entry name" value="NAD(P)-binding Rossmann-fold domains"/>
    <property type="match status" value="1"/>
</dbReference>
<evidence type="ECO:0000313" key="4">
    <source>
        <dbReference type="Proteomes" id="UP000184041"/>
    </source>
</evidence>
<sequence>MDKKLKFGVIGAGGFADSRSIPAFQQAKQFSLEAVHSRSESKAAKLARKHKASKYYTDIDELVKDADIDVVYVATPVYLHEEHTIKALRQKKHVLCEKPMALDVASCRCMVDAAKEAGVQLGLHFHMRSHPGLQSIKRMIEAGNLGKVHMIRTQIHFLYPPNDTWRYKPEKGGGGVMMDVGSHCLDLLRFLGGEITQITSRMEKRMDGEADDTAIAIARYSDGKMGITENSFAIPNRENMLEIYGSKASIIGKRALGPFTDPEFRFISDSGEKIINIKWENLYTKNIKRFIDSILGKGDMPATGEDGLLNTKLLKAAYRSNNNDKTIRIDS</sequence>
<name>A0A1M5KZL7_9BACT</name>
<dbReference type="Proteomes" id="UP000184041">
    <property type="component" value="Unassembled WGS sequence"/>
</dbReference>
<keyword evidence="4" id="KW-1185">Reference proteome</keyword>
<gene>
    <name evidence="3" type="ORF">SAMN05443144_1367</name>
</gene>
<dbReference type="InterPro" id="IPR036291">
    <property type="entry name" value="NAD(P)-bd_dom_sf"/>
</dbReference>
<feature type="domain" description="GFO/IDH/MocA-like oxidoreductase" evidence="2">
    <location>
        <begin position="134"/>
        <end position="250"/>
    </location>
</feature>